<dbReference type="PANTHER" id="PTHR42847:SF4">
    <property type="entry name" value="ALKANESULFONATE MONOOXYGENASE-RELATED"/>
    <property type="match status" value="1"/>
</dbReference>
<name>A0AB73LEJ1_MYCCH</name>
<evidence type="ECO:0000259" key="5">
    <source>
        <dbReference type="Pfam" id="PF00296"/>
    </source>
</evidence>
<dbReference type="Pfam" id="PF00296">
    <property type="entry name" value="Bac_luciferase"/>
    <property type="match status" value="1"/>
</dbReference>
<dbReference type="Proteomes" id="UP000180113">
    <property type="component" value="Unassembled WGS sequence"/>
</dbReference>
<evidence type="ECO:0000313" key="6">
    <source>
        <dbReference type="EMBL" id="OHT48180.1"/>
    </source>
</evidence>
<evidence type="ECO:0000256" key="2">
    <source>
        <dbReference type="ARBA" id="ARBA00022643"/>
    </source>
</evidence>
<dbReference type="NCBIfam" id="TIGR03619">
    <property type="entry name" value="F420_Rv2161c"/>
    <property type="match status" value="1"/>
</dbReference>
<proteinExistence type="predicted"/>
<reference evidence="6 7" key="1">
    <citation type="submission" date="2016-10" db="EMBL/GenBank/DDBJ databases">
        <title>Evaluation of Human, Animal and Environmental Mycobacterium chelonae Isolates by Core Genome Phylogenomic Analysis, Targeted Gene Comparison, and Anti-microbial Susceptibility Patterns: A Tale of Mistaken Identities.</title>
        <authorList>
            <person name="Fogelson S.B."/>
            <person name="Camus A.C."/>
            <person name="Lorenz W."/>
            <person name="Vasireddy R."/>
            <person name="Vasireddy S."/>
            <person name="Smith T."/>
            <person name="Brown-Elliott B.A."/>
            <person name="Wallace R.J.Jr."/>
            <person name="Hasan N.A."/>
            <person name="Reischl U."/>
            <person name="Sanchez S."/>
        </authorList>
    </citation>
    <scope>NUCLEOTIDE SEQUENCE [LARGE SCALE GENOMIC DNA]</scope>
    <source>
        <strain evidence="6 7">42895</strain>
    </source>
</reference>
<evidence type="ECO:0000256" key="3">
    <source>
        <dbReference type="ARBA" id="ARBA00023002"/>
    </source>
</evidence>
<dbReference type="InterPro" id="IPR036661">
    <property type="entry name" value="Luciferase-like_sf"/>
</dbReference>
<dbReference type="PANTHER" id="PTHR42847">
    <property type="entry name" value="ALKANESULFONATE MONOOXYGENASE"/>
    <property type="match status" value="1"/>
</dbReference>
<protein>
    <submittedName>
        <fullName evidence="6">LLM class F420-dependent oxidoreductase</fullName>
    </submittedName>
</protein>
<keyword evidence="1" id="KW-0285">Flavoprotein</keyword>
<dbReference type="AlphaFoldDB" id="A0AB73LEJ1"/>
<dbReference type="GO" id="GO:0046306">
    <property type="term" value="P:alkanesulfonate catabolic process"/>
    <property type="evidence" value="ECO:0007669"/>
    <property type="project" value="TreeGrafter"/>
</dbReference>
<dbReference type="RefSeq" id="WP_070919069.1">
    <property type="nucleotide sequence ID" value="NZ_CP058976.1"/>
</dbReference>
<dbReference type="EMBL" id="MLHW01000019">
    <property type="protein sequence ID" value="OHT48180.1"/>
    <property type="molecule type" value="Genomic_DNA"/>
</dbReference>
<sequence>MTDTQIGIVLPQTGVAPGELLTFAREVESLGYRHLLGYDHVVGADPVVHEGWGGAYDVDNTFHEPLTTFAYLAGVTALELITSVLILPQRQTVLVAKQAAQVDLLSGGRLTVGVGVGWNQVEYEALGVDFADRGKRLDEQIELLRRLWTERSVSFSGRFHTVTGAGLAPLPSRSIPVFVGGSSPAALRRAGQTADGWFPLQWLAVRSEPAPAAFRDMPPVEEALAAIAKAAREAGRDRSDIEIHSQARYFGDPQEVFDQVEAWRGHGATRVSVNTLGAEFTTAEEHLAALADIAQQLGLSDRSTTTAKTKEPSS</sequence>
<dbReference type="InterPro" id="IPR050172">
    <property type="entry name" value="SsuD_RutA_monooxygenase"/>
</dbReference>
<keyword evidence="2" id="KW-0288">FMN</keyword>
<evidence type="ECO:0000313" key="7">
    <source>
        <dbReference type="Proteomes" id="UP000180113"/>
    </source>
</evidence>
<dbReference type="GO" id="GO:0008726">
    <property type="term" value="F:alkanesulfonate monooxygenase activity"/>
    <property type="evidence" value="ECO:0007669"/>
    <property type="project" value="TreeGrafter"/>
</dbReference>
<comment type="caution">
    <text evidence="6">The sequence shown here is derived from an EMBL/GenBank/DDBJ whole genome shotgun (WGS) entry which is preliminary data.</text>
</comment>
<evidence type="ECO:0000256" key="4">
    <source>
        <dbReference type="ARBA" id="ARBA00023033"/>
    </source>
</evidence>
<organism evidence="6 7">
    <name type="scientific">Mycobacteroides chelonae</name>
    <name type="common">Mycobacterium chelonae</name>
    <dbReference type="NCBI Taxonomy" id="1774"/>
    <lineage>
        <taxon>Bacteria</taxon>
        <taxon>Bacillati</taxon>
        <taxon>Actinomycetota</taxon>
        <taxon>Actinomycetes</taxon>
        <taxon>Mycobacteriales</taxon>
        <taxon>Mycobacteriaceae</taxon>
        <taxon>Mycobacteroides</taxon>
    </lineage>
</organism>
<accession>A0AB73LEJ1</accession>
<feature type="domain" description="Luciferase-like" evidence="5">
    <location>
        <begin position="12"/>
        <end position="248"/>
    </location>
</feature>
<gene>
    <name evidence="6" type="ORF">BKG62_21330</name>
</gene>
<dbReference type="SUPFAM" id="SSF51679">
    <property type="entry name" value="Bacterial luciferase-like"/>
    <property type="match status" value="1"/>
</dbReference>
<dbReference type="InterPro" id="IPR011251">
    <property type="entry name" value="Luciferase-like_dom"/>
</dbReference>
<keyword evidence="3" id="KW-0560">Oxidoreductase</keyword>
<evidence type="ECO:0000256" key="1">
    <source>
        <dbReference type="ARBA" id="ARBA00022630"/>
    </source>
</evidence>
<dbReference type="Gene3D" id="3.20.20.30">
    <property type="entry name" value="Luciferase-like domain"/>
    <property type="match status" value="1"/>
</dbReference>
<keyword evidence="4" id="KW-0503">Monooxygenase</keyword>
<dbReference type="InterPro" id="IPR019921">
    <property type="entry name" value="Lucif-like_OxRdtase_Rv2161c"/>
</dbReference>